<accession>A0A834Z9X8</accession>
<feature type="compositionally biased region" description="Polar residues" evidence="15">
    <location>
        <begin position="184"/>
        <end position="197"/>
    </location>
</feature>
<dbReference type="Gene3D" id="2.60.120.590">
    <property type="entry name" value="Alpha-ketoglutarate-dependent dioxygenase AlkB-like"/>
    <property type="match status" value="1"/>
</dbReference>
<comment type="cofactor">
    <cofactor evidence="14">
        <name>Fe(2+)</name>
        <dbReference type="ChEBI" id="CHEBI:29033"/>
    </cofactor>
    <text evidence="14">Binds 1 Fe(2+) ion per subunit.</text>
</comment>
<keyword evidence="11" id="KW-0539">Nucleus</keyword>
<evidence type="ECO:0000256" key="16">
    <source>
        <dbReference type="SAM" id="SignalP"/>
    </source>
</evidence>
<evidence type="ECO:0000256" key="1">
    <source>
        <dbReference type="ARBA" id="ARBA00004123"/>
    </source>
</evidence>
<protein>
    <recommendedName>
        <fullName evidence="13">DNA N(6)-methyladenine demethylase</fullName>
        <ecNumber evidence="13">1.14.11.51</ecNumber>
    </recommendedName>
</protein>
<evidence type="ECO:0000256" key="4">
    <source>
        <dbReference type="ARBA" id="ARBA00022490"/>
    </source>
</evidence>
<dbReference type="SUPFAM" id="SSF51197">
    <property type="entry name" value="Clavaminate synthase-like"/>
    <property type="match status" value="1"/>
</dbReference>
<keyword evidence="8" id="KW-0560">Oxidoreductase</keyword>
<gene>
    <name evidence="18" type="ORF">HHK36_010622</name>
</gene>
<feature type="compositionally biased region" description="Polar residues" evidence="15">
    <location>
        <begin position="70"/>
        <end position="80"/>
    </location>
</feature>
<comment type="caution">
    <text evidence="18">The sequence shown here is derived from an EMBL/GenBank/DDBJ whole genome shotgun (WGS) entry which is preliminary data.</text>
</comment>
<evidence type="ECO:0000259" key="17">
    <source>
        <dbReference type="PROSITE" id="PS51471"/>
    </source>
</evidence>
<keyword evidence="10" id="KW-0234">DNA repair</keyword>
<feature type="chain" id="PRO_5032515590" description="DNA N(6)-methyladenine demethylase" evidence="16">
    <location>
        <begin position="20"/>
        <end position="465"/>
    </location>
</feature>
<feature type="binding site" evidence="14">
    <location>
        <position position="373"/>
    </location>
    <ligand>
        <name>Fe cation</name>
        <dbReference type="ChEBI" id="CHEBI:24875"/>
        <note>catalytic</note>
    </ligand>
</feature>
<dbReference type="GO" id="GO:0035515">
    <property type="term" value="F:oxidative RNA demethylase activity"/>
    <property type="evidence" value="ECO:0007669"/>
    <property type="project" value="TreeGrafter"/>
</dbReference>
<evidence type="ECO:0000256" key="8">
    <source>
        <dbReference type="ARBA" id="ARBA00023002"/>
    </source>
</evidence>
<dbReference type="GO" id="GO:0005737">
    <property type="term" value="C:cytoplasm"/>
    <property type="evidence" value="ECO:0007669"/>
    <property type="project" value="UniProtKB-SubCell"/>
</dbReference>
<dbReference type="EC" id="1.14.11.51" evidence="13"/>
<evidence type="ECO:0000256" key="6">
    <source>
        <dbReference type="ARBA" id="ARBA00022763"/>
    </source>
</evidence>
<evidence type="ECO:0000256" key="14">
    <source>
        <dbReference type="PIRSR" id="PIRSR604574-2"/>
    </source>
</evidence>
<feature type="binding site" evidence="14">
    <location>
        <position position="375"/>
    </location>
    <ligand>
        <name>Fe cation</name>
        <dbReference type="ChEBI" id="CHEBI:24875"/>
        <note>catalytic</note>
    </ligand>
</feature>
<proteinExistence type="inferred from homology"/>
<evidence type="ECO:0000256" key="3">
    <source>
        <dbReference type="ARBA" id="ARBA00007879"/>
    </source>
</evidence>
<sequence length="465" mass="51096">MHLLFLRAISASSLAFCSSKPCFTRRVSRQFSSFRKMNRGGYRGGYSRGRGSYPIGESKHRHEDVGPSIAASSGSENVSSHGRKTSSKWAGGSTLKQSNCSPAVVSPYQQDGPSSGSKDGHSHVDIRQHGQTSLGSAFNTSSIHPEWSSLVDPAYGQDEPSLYVRSSSTGSPHIGKPQHRRTSPQKAAGNNSSEQSECLPNSFDICQIKKGTPVTLKAPLLIKNRENRKEIKRSKEDPRQCVLRPGMVLLKKYISHSDQIKIIKKCRNLGLGPGGFYQPGYRDGAKLHLQMMCLGQIWDPETRQYGDHRSIDGAEAPIIPEEFKQLVKGAIKASHDLIKQESQVSNVEDVLPGMAPDICIVNFYTNSGRLGLHQDRDESTESLAKGLPVVSFSLGDTANFLYGVDRDVDKAEKVSLESGDVLIFGGESRRIYHGVPSIVPNTAPRFVVEEANLRPGRLNLTFREY</sequence>
<dbReference type="GO" id="GO:0035513">
    <property type="term" value="P:oxidative RNA demethylation"/>
    <property type="evidence" value="ECO:0007669"/>
    <property type="project" value="TreeGrafter"/>
</dbReference>
<comment type="catalytic activity">
    <reaction evidence="12">
        <text>an N(6)-methyl-2'-deoxyadenosine in DNA + 2-oxoglutarate + O2 = a 2'-deoxyadenosine in DNA + formaldehyde + succinate + CO2</text>
        <dbReference type="Rhea" id="RHEA:49524"/>
        <dbReference type="Rhea" id="RHEA-COMP:12418"/>
        <dbReference type="Rhea" id="RHEA-COMP:12419"/>
        <dbReference type="ChEBI" id="CHEBI:15379"/>
        <dbReference type="ChEBI" id="CHEBI:16526"/>
        <dbReference type="ChEBI" id="CHEBI:16810"/>
        <dbReference type="ChEBI" id="CHEBI:16842"/>
        <dbReference type="ChEBI" id="CHEBI:30031"/>
        <dbReference type="ChEBI" id="CHEBI:90615"/>
        <dbReference type="ChEBI" id="CHEBI:90616"/>
        <dbReference type="EC" id="1.14.11.51"/>
    </reaction>
    <physiologicalReaction direction="left-to-right" evidence="12">
        <dbReference type="Rhea" id="RHEA:49525"/>
    </physiologicalReaction>
</comment>
<keyword evidence="6" id="KW-0227">DNA damage</keyword>
<dbReference type="PROSITE" id="PS51471">
    <property type="entry name" value="FE2OG_OXY"/>
    <property type="match status" value="1"/>
</dbReference>
<feature type="region of interest" description="Disordered" evidence="15">
    <location>
        <begin position="38"/>
        <end position="124"/>
    </location>
</feature>
<keyword evidence="7" id="KW-0223">Dioxygenase</keyword>
<keyword evidence="9 14" id="KW-0408">Iron</keyword>
<reference evidence="18 19" key="1">
    <citation type="submission" date="2020-04" db="EMBL/GenBank/DDBJ databases">
        <title>Plant Genome Project.</title>
        <authorList>
            <person name="Zhang R.-G."/>
        </authorList>
    </citation>
    <scope>NUCLEOTIDE SEQUENCE [LARGE SCALE GENOMIC DNA]</scope>
    <source>
        <strain evidence="18">YNK0</strain>
        <tissue evidence="18">Leaf</tissue>
    </source>
</reference>
<comment type="subcellular location">
    <subcellularLocation>
        <location evidence="2">Cytoplasm</location>
    </subcellularLocation>
    <subcellularLocation>
        <location evidence="1">Nucleus</location>
    </subcellularLocation>
</comment>
<dbReference type="PANTHER" id="PTHR16557">
    <property type="entry name" value="ALKYLATED DNA REPAIR PROTEIN ALKB-RELATED"/>
    <property type="match status" value="1"/>
</dbReference>
<feature type="compositionally biased region" description="Polar residues" evidence="15">
    <location>
        <begin position="94"/>
        <end position="117"/>
    </location>
</feature>
<dbReference type="GO" id="GO:0005634">
    <property type="term" value="C:nucleus"/>
    <property type="evidence" value="ECO:0007669"/>
    <property type="project" value="UniProtKB-SubCell"/>
</dbReference>
<name>A0A834Z9X8_TETSI</name>
<dbReference type="InterPro" id="IPR005123">
    <property type="entry name" value="Oxoglu/Fe-dep_dioxygenase_dom"/>
</dbReference>
<dbReference type="FunFam" id="2.60.120.590:FF:000013">
    <property type="entry name" value="2-oxoglutarate-dependent dioxygenase family protein"/>
    <property type="match status" value="1"/>
</dbReference>
<evidence type="ECO:0000256" key="11">
    <source>
        <dbReference type="ARBA" id="ARBA00023242"/>
    </source>
</evidence>
<keyword evidence="4" id="KW-0963">Cytoplasm</keyword>
<dbReference type="GO" id="GO:0141131">
    <property type="term" value="F:DNA N6-methyladenine demethylase activity"/>
    <property type="evidence" value="ECO:0007669"/>
    <property type="project" value="UniProtKB-EC"/>
</dbReference>
<evidence type="ECO:0000313" key="18">
    <source>
        <dbReference type="EMBL" id="KAF8402537.1"/>
    </source>
</evidence>
<dbReference type="OMA" id="MAPDICI"/>
<keyword evidence="16" id="KW-0732">Signal</keyword>
<keyword evidence="5 14" id="KW-0479">Metal-binding</keyword>
<evidence type="ECO:0000256" key="5">
    <source>
        <dbReference type="ARBA" id="ARBA00022723"/>
    </source>
</evidence>
<dbReference type="AlphaFoldDB" id="A0A834Z9X8"/>
<feature type="binding site" evidence="14">
    <location>
        <position position="433"/>
    </location>
    <ligand>
        <name>Fe cation</name>
        <dbReference type="ChEBI" id="CHEBI:24875"/>
        <note>catalytic</note>
    </ligand>
</feature>
<dbReference type="EMBL" id="JABCRI010000007">
    <property type="protein sequence ID" value="KAF8402537.1"/>
    <property type="molecule type" value="Genomic_DNA"/>
</dbReference>
<evidence type="ECO:0000256" key="10">
    <source>
        <dbReference type="ARBA" id="ARBA00023204"/>
    </source>
</evidence>
<evidence type="ECO:0000256" key="13">
    <source>
        <dbReference type="ARBA" id="ARBA00066586"/>
    </source>
</evidence>
<dbReference type="InterPro" id="IPR027450">
    <property type="entry name" value="AlkB-like"/>
</dbReference>
<evidence type="ECO:0000256" key="12">
    <source>
        <dbReference type="ARBA" id="ARBA00052047"/>
    </source>
</evidence>
<keyword evidence="19" id="KW-1185">Reference proteome</keyword>
<evidence type="ECO:0000256" key="15">
    <source>
        <dbReference type="SAM" id="MobiDB-lite"/>
    </source>
</evidence>
<dbReference type="PANTHER" id="PTHR16557:SF2">
    <property type="entry name" value="NUCLEIC ACID DIOXYGENASE ALKBH1"/>
    <property type="match status" value="1"/>
</dbReference>
<dbReference type="Pfam" id="PF13532">
    <property type="entry name" value="2OG-FeII_Oxy_2"/>
    <property type="match status" value="1"/>
</dbReference>
<dbReference type="InterPro" id="IPR004574">
    <property type="entry name" value="Alkb"/>
</dbReference>
<comment type="similarity">
    <text evidence="3">Belongs to the alkB family.</text>
</comment>
<evidence type="ECO:0000256" key="7">
    <source>
        <dbReference type="ARBA" id="ARBA00022964"/>
    </source>
</evidence>
<dbReference type="GO" id="GO:0006281">
    <property type="term" value="P:DNA repair"/>
    <property type="evidence" value="ECO:0007669"/>
    <property type="project" value="UniProtKB-KW"/>
</dbReference>
<organism evidence="18 19">
    <name type="scientific">Tetracentron sinense</name>
    <name type="common">Spur-leaf</name>
    <dbReference type="NCBI Taxonomy" id="13715"/>
    <lineage>
        <taxon>Eukaryota</taxon>
        <taxon>Viridiplantae</taxon>
        <taxon>Streptophyta</taxon>
        <taxon>Embryophyta</taxon>
        <taxon>Tracheophyta</taxon>
        <taxon>Spermatophyta</taxon>
        <taxon>Magnoliopsida</taxon>
        <taxon>Trochodendrales</taxon>
        <taxon>Trochodendraceae</taxon>
        <taxon>Tetracentron</taxon>
    </lineage>
</organism>
<dbReference type="GO" id="GO:0008198">
    <property type="term" value="F:ferrous iron binding"/>
    <property type="evidence" value="ECO:0007669"/>
    <property type="project" value="TreeGrafter"/>
</dbReference>
<evidence type="ECO:0000256" key="2">
    <source>
        <dbReference type="ARBA" id="ARBA00004496"/>
    </source>
</evidence>
<dbReference type="Proteomes" id="UP000655225">
    <property type="component" value="Unassembled WGS sequence"/>
</dbReference>
<feature type="signal peptide" evidence="16">
    <location>
        <begin position="1"/>
        <end position="19"/>
    </location>
</feature>
<evidence type="ECO:0000256" key="9">
    <source>
        <dbReference type="ARBA" id="ARBA00023004"/>
    </source>
</evidence>
<evidence type="ECO:0000313" key="19">
    <source>
        <dbReference type="Proteomes" id="UP000655225"/>
    </source>
</evidence>
<dbReference type="InterPro" id="IPR037151">
    <property type="entry name" value="AlkB-like_sf"/>
</dbReference>
<dbReference type="GO" id="GO:0035516">
    <property type="term" value="F:broad specificity oxidative DNA demethylase activity"/>
    <property type="evidence" value="ECO:0007669"/>
    <property type="project" value="TreeGrafter"/>
</dbReference>
<feature type="domain" description="Fe2OG dioxygenase" evidence="17">
    <location>
        <begin position="355"/>
        <end position="460"/>
    </location>
</feature>
<feature type="region of interest" description="Disordered" evidence="15">
    <location>
        <begin position="158"/>
        <end position="197"/>
    </location>
</feature>
<dbReference type="OrthoDB" id="6614653at2759"/>